<feature type="region of interest" description="Disordered" evidence="1">
    <location>
        <begin position="99"/>
        <end position="134"/>
    </location>
</feature>
<keyword evidence="3" id="KW-1185">Reference proteome</keyword>
<evidence type="ECO:0000313" key="2">
    <source>
        <dbReference type="EMBL" id="KAH7109317.1"/>
    </source>
</evidence>
<protein>
    <submittedName>
        <fullName evidence="2">Uncharacterized protein</fullName>
    </submittedName>
</protein>
<evidence type="ECO:0000256" key="1">
    <source>
        <dbReference type="SAM" id="MobiDB-lite"/>
    </source>
</evidence>
<proteinExistence type="predicted"/>
<dbReference type="AlphaFoldDB" id="A0A9P9CYR7"/>
<reference evidence="2" key="1">
    <citation type="journal article" date="2021" name="Nat. Commun.">
        <title>Genetic determinants of endophytism in the Arabidopsis root mycobiome.</title>
        <authorList>
            <person name="Mesny F."/>
            <person name="Miyauchi S."/>
            <person name="Thiergart T."/>
            <person name="Pickel B."/>
            <person name="Atanasova L."/>
            <person name="Karlsson M."/>
            <person name="Huettel B."/>
            <person name="Barry K.W."/>
            <person name="Haridas S."/>
            <person name="Chen C."/>
            <person name="Bauer D."/>
            <person name="Andreopoulos W."/>
            <person name="Pangilinan J."/>
            <person name="LaButti K."/>
            <person name="Riley R."/>
            <person name="Lipzen A."/>
            <person name="Clum A."/>
            <person name="Drula E."/>
            <person name="Henrissat B."/>
            <person name="Kohler A."/>
            <person name="Grigoriev I.V."/>
            <person name="Martin F.M."/>
            <person name="Hacquard S."/>
        </authorList>
    </citation>
    <scope>NUCLEOTIDE SEQUENCE</scope>
    <source>
        <strain evidence="2">MPI-CAGE-AT-0021</strain>
    </source>
</reference>
<organism evidence="2 3">
    <name type="scientific">Dactylonectria estremocensis</name>
    <dbReference type="NCBI Taxonomy" id="1079267"/>
    <lineage>
        <taxon>Eukaryota</taxon>
        <taxon>Fungi</taxon>
        <taxon>Dikarya</taxon>
        <taxon>Ascomycota</taxon>
        <taxon>Pezizomycotina</taxon>
        <taxon>Sordariomycetes</taxon>
        <taxon>Hypocreomycetidae</taxon>
        <taxon>Hypocreales</taxon>
        <taxon>Nectriaceae</taxon>
        <taxon>Dactylonectria</taxon>
    </lineage>
</organism>
<feature type="compositionally biased region" description="Low complexity" evidence="1">
    <location>
        <begin position="101"/>
        <end position="118"/>
    </location>
</feature>
<evidence type="ECO:0000313" key="3">
    <source>
        <dbReference type="Proteomes" id="UP000717696"/>
    </source>
</evidence>
<dbReference type="Proteomes" id="UP000717696">
    <property type="component" value="Unassembled WGS sequence"/>
</dbReference>
<dbReference type="EMBL" id="JAGMUU010000074">
    <property type="protein sequence ID" value="KAH7109317.1"/>
    <property type="molecule type" value="Genomic_DNA"/>
</dbReference>
<feature type="region of interest" description="Disordered" evidence="1">
    <location>
        <begin position="1"/>
        <end position="38"/>
    </location>
</feature>
<comment type="caution">
    <text evidence="2">The sequence shown here is derived from an EMBL/GenBank/DDBJ whole genome shotgun (WGS) entry which is preliminary data.</text>
</comment>
<feature type="region of interest" description="Disordered" evidence="1">
    <location>
        <begin position="149"/>
        <end position="168"/>
    </location>
</feature>
<gene>
    <name evidence="2" type="ORF">B0J13DRAFT_579113</name>
</gene>
<dbReference type="OrthoDB" id="5430457at2759"/>
<name>A0A9P9CYR7_9HYPO</name>
<sequence>MATLLHPPRTTVHQTAPPSNTLEQPSTHSLSSLSEQSHVTAAAIPAPPAQAHVYTHRHTVSVSRLNQRSSSGILALAVAALDRTQSAIATISEPAIRPRHSNSTLSRLSLLPSSTPASEPFSPDMNHRLRSASSQSLLSSINLDSAVATQAASANHPPSQPYTATDPY</sequence>
<feature type="compositionally biased region" description="Polar residues" evidence="1">
    <location>
        <begin position="11"/>
        <end position="22"/>
    </location>
</feature>
<accession>A0A9P9CYR7</accession>
<feature type="compositionally biased region" description="Low complexity" evidence="1">
    <location>
        <begin position="23"/>
        <end position="38"/>
    </location>
</feature>